<protein>
    <submittedName>
        <fullName evidence="1">Uncharacterized protein</fullName>
    </submittedName>
</protein>
<evidence type="ECO:0000313" key="1">
    <source>
        <dbReference type="EMBL" id="RQH38955.1"/>
    </source>
</evidence>
<evidence type="ECO:0000313" key="2">
    <source>
        <dbReference type="Proteomes" id="UP000269154"/>
    </source>
</evidence>
<organism evidence="1 2">
    <name type="scientific">Okeania hirsuta</name>
    <dbReference type="NCBI Taxonomy" id="1458930"/>
    <lineage>
        <taxon>Bacteria</taxon>
        <taxon>Bacillati</taxon>
        <taxon>Cyanobacteriota</taxon>
        <taxon>Cyanophyceae</taxon>
        <taxon>Oscillatoriophycideae</taxon>
        <taxon>Oscillatoriales</taxon>
        <taxon>Microcoleaceae</taxon>
        <taxon>Okeania</taxon>
    </lineage>
</organism>
<dbReference type="AlphaFoldDB" id="A0A3N6PIT6"/>
<accession>A0A3N6PIT6</accession>
<sequence length="77" mass="8535">MNYPVPTNDGEVIALRQQPVNDELVAVAMAGIVNVARSQGKSIEELKAEILADDNLLNMAQRQLLSQVLNEAWQYLL</sequence>
<comment type="caution">
    <text evidence="1">The sequence shown here is derived from an EMBL/GenBank/DDBJ whole genome shotgun (WGS) entry which is preliminary data.</text>
</comment>
<gene>
    <name evidence="1" type="ORF">D5R40_17580</name>
</gene>
<dbReference type="Proteomes" id="UP000269154">
    <property type="component" value="Unassembled WGS sequence"/>
</dbReference>
<dbReference type="EMBL" id="RCBY01000100">
    <property type="protein sequence ID" value="RQH38955.1"/>
    <property type="molecule type" value="Genomic_DNA"/>
</dbReference>
<keyword evidence="2" id="KW-1185">Reference proteome</keyword>
<proteinExistence type="predicted"/>
<reference evidence="1 2" key="1">
    <citation type="journal article" date="2018" name="ACS Chem. Biol.">
        <title>Ketoreductase domain dysfunction expands chemodiversity: malyngamide biosynthesis in the cyanobacterium Okeania hirsuta.</title>
        <authorList>
            <person name="Moss N.A."/>
            <person name="Leao T."/>
            <person name="Rankin M."/>
            <person name="McCullough T.M."/>
            <person name="Qu P."/>
            <person name="Korobeynikov A."/>
            <person name="Smith J.L."/>
            <person name="Gerwick L."/>
            <person name="Gerwick W.H."/>
        </authorList>
    </citation>
    <scope>NUCLEOTIDE SEQUENCE [LARGE SCALE GENOMIC DNA]</scope>
    <source>
        <strain evidence="1 2">PAB10Feb10-1</strain>
    </source>
</reference>
<name>A0A3N6PIT6_9CYAN</name>
<dbReference type="OrthoDB" id="515414at2"/>
<dbReference type="RefSeq" id="WP_124154957.1">
    <property type="nucleotide sequence ID" value="NZ_CAWOLW010000003.1"/>
</dbReference>